<feature type="repeat" description="TPR" evidence="3">
    <location>
        <begin position="501"/>
        <end position="534"/>
    </location>
</feature>
<dbReference type="SMART" id="SM00028">
    <property type="entry name" value="TPR"/>
    <property type="match status" value="8"/>
</dbReference>
<evidence type="ECO:0000256" key="4">
    <source>
        <dbReference type="SAM" id="Phobius"/>
    </source>
</evidence>
<dbReference type="NCBIfam" id="NF047558">
    <property type="entry name" value="TPR_END_plus"/>
    <property type="match status" value="1"/>
</dbReference>
<name>B2JA22_NOSP7</name>
<dbReference type="RefSeq" id="WP_012410664.1">
    <property type="nucleotide sequence ID" value="NC_010628.1"/>
</dbReference>
<gene>
    <name evidence="6" type="ordered locus">Npun_R4324</name>
</gene>
<evidence type="ECO:0000259" key="5">
    <source>
        <dbReference type="Pfam" id="PF20720"/>
    </source>
</evidence>
<feature type="repeat" description="TPR" evidence="3">
    <location>
        <begin position="705"/>
        <end position="738"/>
    </location>
</feature>
<dbReference type="Pfam" id="PF20720">
    <property type="entry name" value="nSTAND3"/>
    <property type="match status" value="1"/>
</dbReference>
<dbReference type="InterPro" id="IPR011990">
    <property type="entry name" value="TPR-like_helical_dom_sf"/>
</dbReference>
<keyword evidence="2 3" id="KW-0802">TPR repeat</keyword>
<accession>B2JA22</accession>
<keyword evidence="7" id="KW-1185">Reference proteome</keyword>
<dbReference type="KEGG" id="npu:Npun_R4324"/>
<feature type="repeat" description="TPR" evidence="3">
    <location>
        <begin position="535"/>
        <end position="568"/>
    </location>
</feature>
<protein>
    <submittedName>
        <fullName evidence="6">TPR repeat-containing protein</fullName>
    </submittedName>
</protein>
<dbReference type="Pfam" id="PF13414">
    <property type="entry name" value="TPR_11"/>
    <property type="match status" value="2"/>
</dbReference>
<feature type="repeat" description="TPR" evidence="3">
    <location>
        <begin position="637"/>
        <end position="670"/>
    </location>
</feature>
<evidence type="ECO:0000256" key="3">
    <source>
        <dbReference type="PROSITE-ProRule" id="PRU00339"/>
    </source>
</evidence>
<dbReference type="eggNOG" id="COG0457">
    <property type="taxonomic scope" value="Bacteria"/>
</dbReference>
<dbReference type="PhylomeDB" id="B2JA22"/>
<dbReference type="Proteomes" id="UP000001191">
    <property type="component" value="Chromosome"/>
</dbReference>
<dbReference type="InterPro" id="IPR051685">
    <property type="entry name" value="Ycf3/AcsC/BcsC/TPR_MFPF"/>
</dbReference>
<evidence type="ECO:0000256" key="2">
    <source>
        <dbReference type="ARBA" id="ARBA00022803"/>
    </source>
</evidence>
<feature type="repeat" description="TPR" evidence="3">
    <location>
        <begin position="467"/>
        <end position="500"/>
    </location>
</feature>
<dbReference type="SUPFAM" id="SSF48452">
    <property type="entry name" value="TPR-like"/>
    <property type="match status" value="1"/>
</dbReference>
<dbReference type="AlphaFoldDB" id="B2JA22"/>
<keyword evidence="4" id="KW-0472">Membrane</keyword>
<dbReference type="InterPro" id="IPR019734">
    <property type="entry name" value="TPR_rpt"/>
</dbReference>
<dbReference type="PANTHER" id="PTHR44943">
    <property type="entry name" value="CELLULOSE SYNTHASE OPERON PROTEIN C"/>
    <property type="match status" value="1"/>
</dbReference>
<evidence type="ECO:0000256" key="1">
    <source>
        <dbReference type="ARBA" id="ARBA00022737"/>
    </source>
</evidence>
<dbReference type="STRING" id="63737.Npun_R4324"/>
<dbReference type="HOGENOM" id="CLU_013801_1_0_3"/>
<feature type="transmembrane region" description="Helical" evidence="4">
    <location>
        <begin position="18"/>
        <end position="39"/>
    </location>
</feature>
<feature type="repeat" description="TPR" evidence="3">
    <location>
        <begin position="671"/>
        <end position="704"/>
    </location>
</feature>
<dbReference type="EMBL" id="CP001037">
    <property type="protein sequence ID" value="ACC82699.1"/>
    <property type="molecule type" value="Genomic_DNA"/>
</dbReference>
<proteinExistence type="predicted"/>
<keyword evidence="4" id="KW-0812">Transmembrane</keyword>
<dbReference type="Gene3D" id="1.25.40.10">
    <property type="entry name" value="Tetratricopeptide repeat domain"/>
    <property type="match status" value="4"/>
</dbReference>
<feature type="repeat" description="TPR" evidence="3">
    <location>
        <begin position="569"/>
        <end position="602"/>
    </location>
</feature>
<dbReference type="SUPFAM" id="SSF52540">
    <property type="entry name" value="P-loop containing nucleoside triphosphate hydrolases"/>
    <property type="match status" value="1"/>
</dbReference>
<dbReference type="PROSITE" id="PS50293">
    <property type="entry name" value="TPR_REGION"/>
    <property type="match status" value="7"/>
</dbReference>
<dbReference type="Pfam" id="PF00515">
    <property type="entry name" value="TPR_1"/>
    <property type="match status" value="2"/>
</dbReference>
<dbReference type="Gene3D" id="3.40.50.300">
    <property type="entry name" value="P-loop containing nucleotide triphosphate hydrolases"/>
    <property type="match status" value="1"/>
</dbReference>
<reference evidence="6 7" key="2">
    <citation type="journal article" date="2013" name="Plant Physiol.">
        <title>A Nostoc punctiforme Sugar Transporter Necessary to Establish a Cyanobacterium-Plant Symbiosis.</title>
        <authorList>
            <person name="Ekman M."/>
            <person name="Picossi S."/>
            <person name="Campbell E.L."/>
            <person name="Meeks J.C."/>
            <person name="Flores E."/>
        </authorList>
    </citation>
    <scope>NUCLEOTIDE SEQUENCE [LARGE SCALE GENOMIC DNA]</scope>
    <source>
        <strain evidence="7">ATCC 29133 / PCC 73102</strain>
    </source>
</reference>
<dbReference type="Pfam" id="PF13432">
    <property type="entry name" value="TPR_16"/>
    <property type="match status" value="1"/>
</dbReference>
<reference evidence="7" key="1">
    <citation type="submission" date="2008-04" db="EMBL/GenBank/DDBJ databases">
        <title>Complete sequence of chromosome of Nostoc punctiforme ATCC 29133.</title>
        <authorList>
            <consortium name="US DOE Joint Genome Institute"/>
            <person name="Copeland A."/>
            <person name="Lucas S."/>
            <person name="Lapidus A."/>
            <person name="Glavina del Rio T."/>
            <person name="Dalin E."/>
            <person name="Tice H."/>
            <person name="Pitluck S."/>
            <person name="Chain P."/>
            <person name="Malfatti S."/>
            <person name="Shin M."/>
            <person name="Vergez L."/>
            <person name="Schmutz J."/>
            <person name="Larimer F."/>
            <person name="Land M."/>
            <person name="Hauser L."/>
            <person name="Kyrpides N."/>
            <person name="Kim E."/>
            <person name="Meeks J.C."/>
            <person name="Elhai J."/>
            <person name="Campbell E.L."/>
            <person name="Thiel T."/>
            <person name="Longmire J."/>
            <person name="Potts M."/>
            <person name="Atlas R."/>
        </authorList>
    </citation>
    <scope>NUCLEOTIDE SEQUENCE [LARGE SCALE GENOMIC DNA]</scope>
    <source>
        <strain evidence="7">ATCC 29133 / PCC 73102</strain>
    </source>
</reference>
<dbReference type="PROSITE" id="PS50005">
    <property type="entry name" value="TPR"/>
    <property type="match status" value="8"/>
</dbReference>
<feature type="repeat" description="TPR" evidence="3">
    <location>
        <begin position="603"/>
        <end position="636"/>
    </location>
</feature>
<dbReference type="EnsemblBacteria" id="ACC82699">
    <property type="protein sequence ID" value="ACC82699"/>
    <property type="gene ID" value="Npun_R4324"/>
</dbReference>
<evidence type="ECO:0000313" key="6">
    <source>
        <dbReference type="EMBL" id="ACC82699.1"/>
    </source>
</evidence>
<sequence length="763" mass="89068">MFNLLQPIVDFYINNKDFINNLLSGAFPAIVGVLWWLIWRHRQRRIPDKTFAFEVITPKSQDLMQRILGGKDDDPLADRNIVYQQRVPNRHICNELKRQLEEDRWILILGRTGLGKTREAAELAKHLNQEGWTVLYLKLGEWLDIPAAMPKEIGTNRKLLFFFDDLNQKMYASRHEISPEAEKSLAERFQVPLQERLLQALNKYEELCEPTEIRVIATARNETHSEDPGKPSPWEKLQWNKYSKLWNRFKSYELPQPEDDAIIAMLAATVSETDIKAEADQYPELARCNDSTFRNVVENFQRLQNESLPLTVNNYRHTLKDTWEKRYKKAVEKYSVSRYIYDAVDLLQQFDIPLYRFTVEPTARMLAAGNFWRRLWYYWQIRKATNYLISAERILEPRDGQIEAKPKQVEAGEYTLRFTRLILQLAEKHQEIKASLLSFSWNLINSKRYQDALRCLNKALTFTPDSSDILFAKGNALFNLGRLEEAIASYDQALNFKPDDHQAWYNRGIALFNLGRLEEAIASYDQALNFKPDDHQAWYNRGIALFNLGRLEEAIASYDQALNFKPDKDNAWNNRGIALVELGRLEEAIASYDQALNFKPDDHQAWYNRGIALFNLGRLEEAIASFDQALNFKPDYHEAWYNRGTALVELGRLEEAIASFDQAIKIKSDDHQAWNNWGYALVKLERLEEAIASFDEALKIKPDKDNAWYNKACCYGLLGNVDLAIENLQQSINLNPKYRETAKTDTDFDNIRQDQRFQYLISH</sequence>
<feature type="domain" description="Novel STAND NTPase 3" evidence="5">
    <location>
        <begin position="92"/>
        <end position="175"/>
    </location>
</feature>
<dbReference type="PANTHER" id="PTHR44943:SF8">
    <property type="entry name" value="TPR REPEAT-CONTAINING PROTEIN MJ0263"/>
    <property type="match status" value="1"/>
</dbReference>
<keyword evidence="1" id="KW-0677">Repeat</keyword>
<dbReference type="InterPro" id="IPR049050">
    <property type="entry name" value="nSTAND3"/>
</dbReference>
<dbReference type="eggNOG" id="COG0714">
    <property type="taxonomic scope" value="Bacteria"/>
</dbReference>
<evidence type="ECO:0000313" key="7">
    <source>
        <dbReference type="Proteomes" id="UP000001191"/>
    </source>
</evidence>
<keyword evidence="4" id="KW-1133">Transmembrane helix</keyword>
<organism evidence="6 7">
    <name type="scientific">Nostoc punctiforme (strain ATCC 29133 / PCC 73102)</name>
    <dbReference type="NCBI Taxonomy" id="63737"/>
    <lineage>
        <taxon>Bacteria</taxon>
        <taxon>Bacillati</taxon>
        <taxon>Cyanobacteriota</taxon>
        <taxon>Cyanophyceae</taxon>
        <taxon>Nostocales</taxon>
        <taxon>Nostocaceae</taxon>
        <taxon>Nostoc</taxon>
    </lineage>
</organism>
<dbReference type="InterPro" id="IPR027417">
    <property type="entry name" value="P-loop_NTPase"/>
</dbReference>